<dbReference type="InterPro" id="IPR018247">
    <property type="entry name" value="EF_Hand_1_Ca_BS"/>
</dbReference>
<keyword evidence="5" id="KW-1185">Reference proteome</keyword>
<accession>A0ABQ0DVL2</accession>
<sequence length="314" mass="36101">MNFLFANKLAFYIVDKTHSGRVSCDEVMNVMIPLVGSTDPTTIDCMRFFFSLCDVDNDNALNQKEFEHFMWCYNKCCEPKFVKIKADLVIVLFVEIFRAIDSDMNGTVSCSEIAHTLSKLEESNVTMFGYKDMFEDIRDYAITKGPQTELTEFEFLCVAIKPEILFLHLEAKYNVLFKKLDNCQFGYINAKDLVSHIARFMFPRGCETKNALDLVISIITSTTQSEKIRIKQFGFLIELLKDVSRSATYFTNPMLYEALFRLIDNNSNGELDGEELVLLIETIKLSSKKKEIVMKAIKAKSTITYSQFIDIMQN</sequence>
<dbReference type="PANTHER" id="PTHR23048">
    <property type="entry name" value="MYOSIN LIGHT CHAIN 1, 3"/>
    <property type="match status" value="1"/>
</dbReference>
<feature type="domain" description="EF-hand" evidence="3">
    <location>
        <begin position="88"/>
        <end position="123"/>
    </location>
</feature>
<protein>
    <recommendedName>
        <fullName evidence="3">EF-hand domain-containing protein</fullName>
    </recommendedName>
</protein>
<name>A0ABQ0DVL2_9EUKA</name>
<dbReference type="PANTHER" id="PTHR23048:SF0">
    <property type="entry name" value="CALMODULIN LIKE 3"/>
    <property type="match status" value="1"/>
</dbReference>
<evidence type="ECO:0000259" key="3">
    <source>
        <dbReference type="PROSITE" id="PS50222"/>
    </source>
</evidence>
<evidence type="ECO:0000256" key="1">
    <source>
        <dbReference type="ARBA" id="ARBA00022737"/>
    </source>
</evidence>
<dbReference type="SMART" id="SM00054">
    <property type="entry name" value="EFh"/>
    <property type="match status" value="5"/>
</dbReference>
<dbReference type="InterPro" id="IPR050230">
    <property type="entry name" value="CALM/Myosin/TropC-like"/>
</dbReference>
<comment type="caution">
    <text evidence="4">The sequence shown here is derived from an EMBL/GenBank/DDBJ whole genome shotgun (WGS) entry which is preliminary data.</text>
</comment>
<dbReference type="InterPro" id="IPR011992">
    <property type="entry name" value="EF-hand-dom_pair"/>
</dbReference>
<dbReference type="PROSITE" id="PS50222">
    <property type="entry name" value="EF_HAND_2"/>
    <property type="match status" value="2"/>
</dbReference>
<dbReference type="Proteomes" id="UP001628156">
    <property type="component" value="Unassembled WGS sequence"/>
</dbReference>
<keyword evidence="2" id="KW-0106">Calcium</keyword>
<reference evidence="4 5" key="1">
    <citation type="journal article" date="2019" name="PLoS Negl. Trop. Dis.">
        <title>Whole genome sequencing of Entamoeba nuttalli reveals mammalian host-related molecular signatures and a novel octapeptide-repeat surface protein.</title>
        <authorList>
            <person name="Tanaka M."/>
            <person name="Makiuchi T."/>
            <person name="Komiyama T."/>
            <person name="Shiina T."/>
            <person name="Osaki K."/>
            <person name="Tachibana H."/>
        </authorList>
    </citation>
    <scope>NUCLEOTIDE SEQUENCE [LARGE SCALE GENOMIC DNA]</scope>
    <source>
        <strain evidence="4 5">P19-061405</strain>
    </source>
</reference>
<gene>
    <name evidence="4" type="ORF">ENUP19_0305G0051</name>
</gene>
<dbReference type="SUPFAM" id="SSF47473">
    <property type="entry name" value="EF-hand"/>
    <property type="match status" value="2"/>
</dbReference>
<dbReference type="Gene3D" id="1.10.238.10">
    <property type="entry name" value="EF-hand"/>
    <property type="match status" value="2"/>
</dbReference>
<organism evidence="4 5">
    <name type="scientific">Entamoeba nuttalli</name>
    <dbReference type="NCBI Taxonomy" id="412467"/>
    <lineage>
        <taxon>Eukaryota</taxon>
        <taxon>Amoebozoa</taxon>
        <taxon>Evosea</taxon>
        <taxon>Archamoebae</taxon>
        <taxon>Mastigamoebida</taxon>
        <taxon>Entamoebidae</taxon>
        <taxon>Entamoeba</taxon>
    </lineage>
</organism>
<dbReference type="PROSITE" id="PS00018">
    <property type="entry name" value="EF_HAND_1"/>
    <property type="match status" value="3"/>
</dbReference>
<evidence type="ECO:0000313" key="4">
    <source>
        <dbReference type="EMBL" id="GAB1226802.1"/>
    </source>
</evidence>
<dbReference type="Pfam" id="PF13202">
    <property type="entry name" value="EF-hand_5"/>
    <property type="match status" value="2"/>
</dbReference>
<evidence type="ECO:0000313" key="5">
    <source>
        <dbReference type="Proteomes" id="UP001628156"/>
    </source>
</evidence>
<evidence type="ECO:0000256" key="2">
    <source>
        <dbReference type="ARBA" id="ARBA00022837"/>
    </source>
</evidence>
<dbReference type="InterPro" id="IPR002048">
    <property type="entry name" value="EF_hand_dom"/>
</dbReference>
<proteinExistence type="predicted"/>
<feature type="domain" description="EF-hand" evidence="3">
    <location>
        <begin position="251"/>
        <end position="286"/>
    </location>
</feature>
<dbReference type="EMBL" id="BAAFRS010000305">
    <property type="protein sequence ID" value="GAB1226802.1"/>
    <property type="molecule type" value="Genomic_DNA"/>
</dbReference>
<keyword evidence="1" id="KW-0677">Repeat</keyword>